<dbReference type="EMBL" id="QXTE01000014">
    <property type="protein sequence ID" value="TFK13637.1"/>
    <property type="molecule type" value="Genomic_DNA"/>
</dbReference>
<name>A0A4D9ES25_9SAUR</name>
<accession>A0A4D9ES25</accession>
<reference evidence="2 3" key="1">
    <citation type="submission" date="2019-04" db="EMBL/GenBank/DDBJ databases">
        <title>Draft genome of the big-headed turtle Platysternon megacephalum.</title>
        <authorList>
            <person name="Gong S."/>
        </authorList>
    </citation>
    <scope>NUCLEOTIDE SEQUENCE [LARGE SCALE GENOMIC DNA]</scope>
    <source>
        <strain evidence="2">DO16091913</strain>
        <tissue evidence="2">Muscle</tissue>
    </source>
</reference>
<comment type="caution">
    <text evidence="2">The sequence shown here is derived from an EMBL/GenBank/DDBJ whole genome shotgun (WGS) entry which is preliminary data.</text>
</comment>
<proteinExistence type="predicted"/>
<feature type="region of interest" description="Disordered" evidence="1">
    <location>
        <begin position="66"/>
        <end position="105"/>
    </location>
</feature>
<gene>
    <name evidence="2" type="ORF">DR999_PMT02647</name>
</gene>
<sequence length="105" mass="11614">MQFPVLEEEHTFMSNSLRCSVRRASGQPKAQGSPVGPKFFKALQLTSASHKVQVFLLTTDLVPTLLPHAPGPSQIHSQPNNSSSSRTPLHPQSLKKQNFHRVFVS</sequence>
<dbReference type="AlphaFoldDB" id="A0A4D9ES25"/>
<dbReference type="Proteomes" id="UP000297703">
    <property type="component" value="Unassembled WGS sequence"/>
</dbReference>
<evidence type="ECO:0000256" key="1">
    <source>
        <dbReference type="SAM" id="MobiDB-lite"/>
    </source>
</evidence>
<evidence type="ECO:0000313" key="2">
    <source>
        <dbReference type="EMBL" id="TFK13637.1"/>
    </source>
</evidence>
<evidence type="ECO:0000313" key="3">
    <source>
        <dbReference type="Proteomes" id="UP000297703"/>
    </source>
</evidence>
<feature type="compositionally biased region" description="Polar residues" evidence="1">
    <location>
        <begin position="74"/>
        <end position="87"/>
    </location>
</feature>
<keyword evidence="3" id="KW-1185">Reference proteome</keyword>
<organism evidence="2 3">
    <name type="scientific">Platysternon megacephalum</name>
    <name type="common">big-headed turtle</name>
    <dbReference type="NCBI Taxonomy" id="55544"/>
    <lineage>
        <taxon>Eukaryota</taxon>
        <taxon>Metazoa</taxon>
        <taxon>Chordata</taxon>
        <taxon>Craniata</taxon>
        <taxon>Vertebrata</taxon>
        <taxon>Euteleostomi</taxon>
        <taxon>Archelosauria</taxon>
        <taxon>Testudinata</taxon>
        <taxon>Testudines</taxon>
        <taxon>Cryptodira</taxon>
        <taxon>Durocryptodira</taxon>
        <taxon>Testudinoidea</taxon>
        <taxon>Platysternidae</taxon>
        <taxon>Platysternon</taxon>
    </lineage>
</organism>
<reference evidence="2 3" key="2">
    <citation type="submission" date="2019-04" db="EMBL/GenBank/DDBJ databases">
        <title>The genome sequence of big-headed turtle.</title>
        <authorList>
            <person name="Gong S."/>
        </authorList>
    </citation>
    <scope>NUCLEOTIDE SEQUENCE [LARGE SCALE GENOMIC DNA]</scope>
    <source>
        <strain evidence="2">DO16091913</strain>
        <tissue evidence="2">Muscle</tissue>
    </source>
</reference>
<protein>
    <submittedName>
        <fullName evidence="2">E3 ubiquitin-protein ligase MIB2</fullName>
    </submittedName>
</protein>